<dbReference type="AlphaFoldDB" id="A0A0W0TYU7"/>
<evidence type="ECO:0000313" key="2">
    <source>
        <dbReference type="EMBL" id="KTD00623.1"/>
    </source>
</evidence>
<sequence length="287" mass="34216">MSAITNMKAYTSYLSEAYRSIFDRTCIDFWGYVYFDLEGRYIQLNSEKYIIDEILNKELYIEQNLCKKNYQHYNYYVCNVPDDNVIASGIKKCLLERNYTFFIDFFYQDSSRVEMVTFASDHQPGLVNNFIVNNLDYFKMIADNITAKIRRLHSKDNFLSLPKECIIRMNELIHSENCDNENQLKDFILQSSNHQMVELIKDTVFDYNKLPFSFLGAKNITHREKQMIYLYYNQFNLQRIASIFEISRRTVERHFESIKKKLNCESNGQIIPTLIEFDSKLKKILDT</sequence>
<dbReference type="Pfam" id="PF00196">
    <property type="entry name" value="GerE"/>
    <property type="match status" value="1"/>
</dbReference>
<dbReference type="STRING" id="453.Lfee_1245"/>
<evidence type="ECO:0000313" key="3">
    <source>
        <dbReference type="EMBL" id="SPX59277.1"/>
    </source>
</evidence>
<dbReference type="SMART" id="SM00421">
    <property type="entry name" value="HTH_LUXR"/>
    <property type="match status" value="1"/>
</dbReference>
<dbReference type="OrthoDB" id="5650388at2"/>
<name>A0A0W0TYU7_9GAMM</name>
<evidence type="ECO:0000259" key="1">
    <source>
        <dbReference type="SMART" id="SM00421"/>
    </source>
</evidence>
<reference evidence="3 5" key="2">
    <citation type="submission" date="2018-06" db="EMBL/GenBank/DDBJ databases">
        <authorList>
            <consortium name="Pathogen Informatics"/>
            <person name="Doyle S."/>
        </authorList>
    </citation>
    <scope>NUCLEOTIDE SEQUENCE [LARGE SCALE GENOMIC DNA]</scope>
    <source>
        <strain evidence="3 5">NCTC12022</strain>
    </source>
</reference>
<dbReference type="GO" id="GO:0003677">
    <property type="term" value="F:DNA binding"/>
    <property type="evidence" value="ECO:0007669"/>
    <property type="project" value="InterPro"/>
</dbReference>
<gene>
    <name evidence="2" type="ORF">Lfee_1245</name>
    <name evidence="3" type="ORF">NCTC12022_00098</name>
</gene>
<dbReference type="Gene3D" id="1.10.10.10">
    <property type="entry name" value="Winged helix-like DNA-binding domain superfamily/Winged helix DNA-binding domain"/>
    <property type="match status" value="1"/>
</dbReference>
<dbReference type="Proteomes" id="UP000251942">
    <property type="component" value="Unassembled WGS sequence"/>
</dbReference>
<dbReference type="InterPro" id="IPR016032">
    <property type="entry name" value="Sig_transdc_resp-reg_C-effctor"/>
</dbReference>
<dbReference type="RefSeq" id="WP_058444989.1">
    <property type="nucleotide sequence ID" value="NZ_CAAAHT010000064.1"/>
</dbReference>
<keyword evidence="4" id="KW-1185">Reference proteome</keyword>
<dbReference type="GO" id="GO:0006355">
    <property type="term" value="P:regulation of DNA-templated transcription"/>
    <property type="evidence" value="ECO:0007669"/>
    <property type="project" value="InterPro"/>
</dbReference>
<dbReference type="SUPFAM" id="SSF46894">
    <property type="entry name" value="C-terminal effector domain of the bipartite response regulators"/>
    <property type="match status" value="1"/>
</dbReference>
<dbReference type="Proteomes" id="UP000054698">
    <property type="component" value="Unassembled WGS sequence"/>
</dbReference>
<proteinExistence type="predicted"/>
<dbReference type="PATRIC" id="fig|453.4.peg.1347"/>
<dbReference type="InterPro" id="IPR000792">
    <property type="entry name" value="Tscrpt_reg_LuxR_C"/>
</dbReference>
<dbReference type="EMBL" id="LNYB01000038">
    <property type="protein sequence ID" value="KTD00623.1"/>
    <property type="molecule type" value="Genomic_DNA"/>
</dbReference>
<evidence type="ECO:0000313" key="5">
    <source>
        <dbReference type="Proteomes" id="UP000251942"/>
    </source>
</evidence>
<dbReference type="EMBL" id="UASS01000001">
    <property type="protein sequence ID" value="SPX59277.1"/>
    <property type="molecule type" value="Genomic_DNA"/>
</dbReference>
<protein>
    <submittedName>
        <fullName evidence="2">LuxR family transcriptional regulator</fullName>
    </submittedName>
</protein>
<reference evidence="2 4" key="1">
    <citation type="submission" date="2015-11" db="EMBL/GenBank/DDBJ databases">
        <title>Genomic analysis of 38 Legionella species identifies large and diverse effector repertoires.</title>
        <authorList>
            <person name="Burstein D."/>
            <person name="Amaro F."/>
            <person name="Zusman T."/>
            <person name="Lifshitz Z."/>
            <person name="Cohen O."/>
            <person name="Gilbert J.A."/>
            <person name="Pupko T."/>
            <person name="Shuman H.A."/>
            <person name="Segal G."/>
        </authorList>
    </citation>
    <scope>NUCLEOTIDE SEQUENCE [LARGE SCALE GENOMIC DNA]</scope>
    <source>
        <strain evidence="2 4">WO-44C</strain>
    </source>
</reference>
<accession>A0A0W0TYU7</accession>
<organism evidence="2 4">
    <name type="scientific">Legionella feeleii</name>
    <dbReference type="NCBI Taxonomy" id="453"/>
    <lineage>
        <taxon>Bacteria</taxon>
        <taxon>Pseudomonadati</taxon>
        <taxon>Pseudomonadota</taxon>
        <taxon>Gammaproteobacteria</taxon>
        <taxon>Legionellales</taxon>
        <taxon>Legionellaceae</taxon>
        <taxon>Legionella</taxon>
    </lineage>
</organism>
<evidence type="ECO:0000313" key="4">
    <source>
        <dbReference type="Proteomes" id="UP000054698"/>
    </source>
</evidence>
<dbReference type="InterPro" id="IPR036388">
    <property type="entry name" value="WH-like_DNA-bd_sf"/>
</dbReference>
<feature type="domain" description="HTH luxR-type" evidence="1">
    <location>
        <begin position="217"/>
        <end position="274"/>
    </location>
</feature>